<dbReference type="RefSeq" id="WP_317385288.1">
    <property type="nucleotide sequence ID" value="NZ_CP136704.1"/>
</dbReference>
<proteinExistence type="predicted"/>
<sequence length="132" mass="14881">MLALLNQNASRIVAETPFSFRDIDSAWGSIYGFNVDVLLAGVQKYWIDMSPDVIAGETMYFRDQSIYNLDDGFVGAGLGSLQGKWSVERSFDLWHEMSEITMPQLTLTYLPAETPDIRPNITIPNAIHPFFT</sequence>
<organism evidence="1 2">
    <name type="scientific">Tritonibacter scottomollicae</name>
    <name type="common">Epibacterium scottomollicae</name>
    <dbReference type="NCBI Taxonomy" id="483013"/>
    <lineage>
        <taxon>Bacteria</taxon>
        <taxon>Pseudomonadati</taxon>
        <taxon>Pseudomonadota</taxon>
        <taxon>Alphaproteobacteria</taxon>
        <taxon>Rhodobacterales</taxon>
        <taxon>Paracoccaceae</taxon>
        <taxon>Tritonibacter</taxon>
    </lineage>
</organism>
<evidence type="ECO:0000313" key="2">
    <source>
        <dbReference type="Proteomes" id="UP001302666"/>
    </source>
</evidence>
<protein>
    <submittedName>
        <fullName evidence="1">Uncharacterized protein</fullName>
    </submittedName>
</protein>
<accession>A0ABZ0HGD6</accession>
<gene>
    <name evidence="1" type="ORF">R1T40_19340</name>
</gene>
<reference evidence="1 2" key="1">
    <citation type="submission" date="2023-10" db="EMBL/GenBank/DDBJ databases">
        <title>Eight complete genome sequences of bacteria isolated from laboratory stock of Giant Kelp gametophytes.</title>
        <authorList>
            <person name="Tolentino B."/>
            <person name="Nuzhdin S."/>
        </authorList>
    </citation>
    <scope>NUCLEOTIDE SEQUENCE [LARGE SCALE GENOMIC DNA]</scope>
    <source>
        <strain evidence="1 2">LC.270.F.C4</strain>
    </source>
</reference>
<name>A0ABZ0HGD6_TRISK</name>
<dbReference type="EMBL" id="CP136704">
    <property type="protein sequence ID" value="WOI33065.1"/>
    <property type="molecule type" value="Genomic_DNA"/>
</dbReference>
<keyword evidence="2" id="KW-1185">Reference proteome</keyword>
<evidence type="ECO:0000313" key="1">
    <source>
        <dbReference type="EMBL" id="WOI33065.1"/>
    </source>
</evidence>
<dbReference type="Proteomes" id="UP001302666">
    <property type="component" value="Chromosome"/>
</dbReference>